<evidence type="ECO:0000256" key="1">
    <source>
        <dbReference type="SAM" id="MobiDB-lite"/>
    </source>
</evidence>
<accession>A0AB34FRU5</accession>
<keyword evidence="3" id="KW-1185">Reference proteome</keyword>
<evidence type="ECO:0000313" key="3">
    <source>
        <dbReference type="Proteomes" id="UP001163105"/>
    </source>
</evidence>
<feature type="compositionally biased region" description="Basic and acidic residues" evidence="1">
    <location>
        <begin position="7"/>
        <end position="26"/>
    </location>
</feature>
<feature type="compositionally biased region" description="Basic and acidic residues" evidence="1">
    <location>
        <begin position="54"/>
        <end position="65"/>
    </location>
</feature>
<protein>
    <submittedName>
        <fullName evidence="2">Uncharacterized protein</fullName>
    </submittedName>
</protein>
<dbReference type="EMBL" id="JAQHRD010000005">
    <property type="protein sequence ID" value="KAJ6441062.1"/>
    <property type="molecule type" value="Genomic_DNA"/>
</dbReference>
<gene>
    <name evidence="2" type="ORF">O9K51_06856</name>
</gene>
<dbReference type="AlphaFoldDB" id="A0AB34FRU5"/>
<organism evidence="2 3">
    <name type="scientific">Purpureocillium lavendulum</name>
    <dbReference type="NCBI Taxonomy" id="1247861"/>
    <lineage>
        <taxon>Eukaryota</taxon>
        <taxon>Fungi</taxon>
        <taxon>Dikarya</taxon>
        <taxon>Ascomycota</taxon>
        <taxon>Pezizomycotina</taxon>
        <taxon>Sordariomycetes</taxon>
        <taxon>Hypocreomycetidae</taxon>
        <taxon>Hypocreales</taxon>
        <taxon>Ophiocordycipitaceae</taxon>
        <taxon>Purpureocillium</taxon>
    </lineage>
</organism>
<sequence length="73" mass="8317">MQVLAVTREKVSTKNREPFQNKRHDGPGVSSAAAFETREHRAWRRRPQVGDRAAGADRDTVRTMRDAPLFKAQ</sequence>
<proteinExistence type="predicted"/>
<name>A0AB34FRU5_9HYPO</name>
<dbReference type="Proteomes" id="UP001163105">
    <property type="component" value="Unassembled WGS sequence"/>
</dbReference>
<evidence type="ECO:0000313" key="2">
    <source>
        <dbReference type="EMBL" id="KAJ6441062.1"/>
    </source>
</evidence>
<reference evidence="2" key="1">
    <citation type="submission" date="2023-01" db="EMBL/GenBank/DDBJ databases">
        <title>The growth and conidiation of Purpureocillium lavendulum are regulated by nitrogen source and histone H3K14 acetylation.</title>
        <authorList>
            <person name="Tang P."/>
            <person name="Han J."/>
            <person name="Zhang C."/>
            <person name="Tang P."/>
            <person name="Qi F."/>
            <person name="Zhang K."/>
            <person name="Liang L."/>
        </authorList>
    </citation>
    <scope>NUCLEOTIDE SEQUENCE</scope>
    <source>
        <strain evidence="2">YMF1.00683</strain>
    </source>
</reference>
<comment type="caution">
    <text evidence="2">The sequence shown here is derived from an EMBL/GenBank/DDBJ whole genome shotgun (WGS) entry which is preliminary data.</text>
</comment>
<feature type="region of interest" description="Disordered" evidence="1">
    <location>
        <begin position="1"/>
        <end position="73"/>
    </location>
</feature>